<dbReference type="InterPro" id="IPR036465">
    <property type="entry name" value="vWFA_dom_sf"/>
</dbReference>
<dbReference type="EMBL" id="BEXD01000001">
    <property type="protein sequence ID" value="GBB83175.1"/>
    <property type="molecule type" value="Genomic_DNA"/>
</dbReference>
<dbReference type="PROSITE" id="PS50234">
    <property type="entry name" value="VWFA"/>
    <property type="match status" value="1"/>
</dbReference>
<dbReference type="Proteomes" id="UP000247702">
    <property type="component" value="Unassembled WGS sequence"/>
</dbReference>
<feature type="signal peptide" evidence="1">
    <location>
        <begin position="1"/>
        <end position="19"/>
    </location>
</feature>
<dbReference type="STRING" id="94130.A0A2Z6Q1A1"/>
<keyword evidence="4" id="KW-1185">Reference proteome</keyword>
<evidence type="ECO:0000313" key="4">
    <source>
        <dbReference type="Proteomes" id="UP000247702"/>
    </source>
</evidence>
<dbReference type="SMART" id="SM00327">
    <property type="entry name" value="VWA"/>
    <property type="match status" value="1"/>
</dbReference>
<accession>A0A2Z6Q1A1</accession>
<comment type="caution">
    <text evidence="3">The sequence shown here is derived from an EMBL/GenBank/DDBJ whole genome shotgun (WGS) entry which is preliminary data.</text>
</comment>
<dbReference type="SUPFAM" id="SSF53300">
    <property type="entry name" value="vWA-like"/>
    <property type="match status" value="1"/>
</dbReference>
<dbReference type="Pfam" id="PF13519">
    <property type="entry name" value="VWA_2"/>
    <property type="match status" value="1"/>
</dbReference>
<proteinExistence type="predicted"/>
<keyword evidence="1" id="KW-0732">Signal</keyword>
<evidence type="ECO:0000313" key="3">
    <source>
        <dbReference type="EMBL" id="GBB83175.1"/>
    </source>
</evidence>
<evidence type="ECO:0000256" key="1">
    <source>
        <dbReference type="SAM" id="SignalP"/>
    </source>
</evidence>
<dbReference type="Gene3D" id="3.40.50.410">
    <property type="entry name" value="von Willebrand factor, type A domain"/>
    <property type="match status" value="1"/>
</dbReference>
<sequence>MKQEISKLALLWTLCGLRCHQCGLKCVKNRDHKENHECLTDHKCYFPCHFTKAHNDDYIPECSHKAGHEGKHVCDEINHSCGKPCNLIDKRNCQKVCFKEIGHDDGEHLCQSRNHYCGEDCSLSTHTHTTKGDYHCPNKCIKPYEEEHHLHRCENTTCPIQCQIPDCKEKCQSNDHFHAFSILQVNHFCGNEHQCRELCEDDGICQVDTKPKEKKETYRGLINETSITFTKYIQLSKRLECNKKIPPNEFEHTGKHTHNENGFHYCDSKCQFCEYYCTSPYGHAQDHDTKHGNMTQTEFTGEDNEFEYAGYKLRAGDQGIFVLCNLFCKDLGRHRHIDYCHNEENCKFENQNIQHIHEKVSPNPDKPKDFVSHKLYWERTGFKDPYTAQDQQEFTKCDHECPDEKHHKPELTKSFCELQLFHAPLDLRSKPPKNCGYVSLDGHQFNCENPSTAFHIIFVIDRSKSMKNNDKKPISDHPIYNDLKKKHNNRIGAVYQAVYYFMESRINSAKVKPNQVSLAMRDTVSLILFHKEVIIPFKNRDLTDTKDLLHIMLKHNVSKGTDFRLAIQEAGSLIDDYFEPKKENIIIFLSDGRCDTPSNELRDICERIKERGSPLYLYTVLFGNDSDGSSLKEMAEIAQSYHPAKVLPDALQCRYKHAIDEVNLIGHFNEVATSLRKHIPALLNKAQ</sequence>
<name>A0A2Z6Q1A1_9GLOM</name>
<evidence type="ECO:0000259" key="2">
    <source>
        <dbReference type="PROSITE" id="PS50234"/>
    </source>
</evidence>
<protein>
    <recommendedName>
        <fullName evidence="2">VWFA domain-containing protein</fullName>
    </recommendedName>
</protein>
<dbReference type="CDD" id="cd00198">
    <property type="entry name" value="vWFA"/>
    <property type="match status" value="1"/>
</dbReference>
<feature type="chain" id="PRO_5016289421" description="VWFA domain-containing protein" evidence="1">
    <location>
        <begin position="20"/>
        <end position="687"/>
    </location>
</feature>
<dbReference type="InterPro" id="IPR002035">
    <property type="entry name" value="VWF_A"/>
</dbReference>
<feature type="domain" description="VWFA" evidence="2">
    <location>
        <begin position="455"/>
        <end position="662"/>
    </location>
</feature>
<organism evidence="3 4">
    <name type="scientific">Rhizophagus clarus</name>
    <dbReference type="NCBI Taxonomy" id="94130"/>
    <lineage>
        <taxon>Eukaryota</taxon>
        <taxon>Fungi</taxon>
        <taxon>Fungi incertae sedis</taxon>
        <taxon>Mucoromycota</taxon>
        <taxon>Glomeromycotina</taxon>
        <taxon>Glomeromycetes</taxon>
        <taxon>Glomerales</taxon>
        <taxon>Glomeraceae</taxon>
        <taxon>Rhizophagus</taxon>
    </lineage>
</organism>
<gene>
    <name evidence="3" type="ORF">RclHR1_00010057</name>
</gene>
<dbReference type="AlphaFoldDB" id="A0A2Z6Q1A1"/>
<reference evidence="3 4" key="1">
    <citation type="submission" date="2017-11" db="EMBL/GenBank/DDBJ databases">
        <title>The genome of Rhizophagus clarus HR1 reveals common genetic basis of auxotrophy among arbuscular mycorrhizal fungi.</title>
        <authorList>
            <person name="Kobayashi Y."/>
        </authorList>
    </citation>
    <scope>NUCLEOTIDE SEQUENCE [LARGE SCALE GENOMIC DNA]</scope>
    <source>
        <strain evidence="3 4">HR1</strain>
    </source>
</reference>